<dbReference type="AlphaFoldDB" id="A0A1M7K6I2"/>
<keyword evidence="2" id="KW-0472">Membrane</keyword>
<evidence type="ECO:0000259" key="3">
    <source>
        <dbReference type="Pfam" id="PF00534"/>
    </source>
</evidence>
<dbReference type="CDD" id="cd03801">
    <property type="entry name" value="GT4_PimA-like"/>
    <property type="match status" value="1"/>
</dbReference>
<keyword evidence="2" id="KW-1133">Transmembrane helix</keyword>
<dbReference type="GO" id="GO:0016757">
    <property type="term" value="F:glycosyltransferase activity"/>
    <property type="evidence" value="ECO:0007669"/>
    <property type="project" value="InterPro"/>
</dbReference>
<feature type="transmembrane region" description="Helical" evidence="2">
    <location>
        <begin position="80"/>
        <end position="101"/>
    </location>
</feature>
<keyword evidence="2" id="KW-0812">Transmembrane</keyword>
<evidence type="ECO:0000313" key="5">
    <source>
        <dbReference type="Proteomes" id="UP000184121"/>
    </source>
</evidence>
<dbReference type="SUPFAM" id="SSF53756">
    <property type="entry name" value="UDP-Glycosyltransferase/glycogen phosphorylase"/>
    <property type="match status" value="1"/>
</dbReference>
<proteinExistence type="predicted"/>
<name>A0A1M7K6I2_9FLAO</name>
<evidence type="ECO:0000313" key="4">
    <source>
        <dbReference type="EMBL" id="SHM60814.1"/>
    </source>
</evidence>
<accession>A0A1M7K6I2</accession>
<gene>
    <name evidence="4" type="ORF">SAMN05444366_3666</name>
</gene>
<dbReference type="Proteomes" id="UP000184121">
    <property type="component" value="Unassembled WGS sequence"/>
</dbReference>
<dbReference type="PANTHER" id="PTHR46401:SF2">
    <property type="entry name" value="GLYCOSYLTRANSFERASE WBBK-RELATED"/>
    <property type="match status" value="1"/>
</dbReference>
<dbReference type="PANTHER" id="PTHR46401">
    <property type="entry name" value="GLYCOSYLTRANSFERASE WBBK-RELATED"/>
    <property type="match status" value="1"/>
</dbReference>
<dbReference type="STRING" id="29534.SAMN05444366_3666"/>
<dbReference type="EMBL" id="FRBY01000005">
    <property type="protein sequence ID" value="SHM60814.1"/>
    <property type="molecule type" value="Genomic_DNA"/>
</dbReference>
<keyword evidence="1 4" id="KW-0808">Transferase</keyword>
<dbReference type="GO" id="GO:0009103">
    <property type="term" value="P:lipopolysaccharide biosynthetic process"/>
    <property type="evidence" value="ECO:0007669"/>
    <property type="project" value="TreeGrafter"/>
</dbReference>
<sequence>MKNTIFLSFSLAESSVSDYFLLLAHEFNKEYKVVIFSDVKKSENITLSNDIIVKYWPSVRPTKLVDGIFLYQNIKKYKPVLTVSIFGSVNIFLIVGFLCGVNKRVAWIRTLSSQFPQKKLLIVRKSLVYRLSTNLISNSQATKDDVVQKFGVAKNKIKVLPNSVADSYERIILEETKYKTITYVGRLHNSKGVDILIRAFWVVHTQFPDFKLIIVGNGAEKNNIENLVKELSLEKHVEFKGNLSKRKVLEVFKNTYLAVIPSRSEAFGYTVIEAMSMKTLVIGANNTGIAEIIEDLKTGMLFHTGNSIDLAKKIIQAIDQPLLREKLANEGYKHFIHNYELKKAIERDYSYFKSLINT</sequence>
<reference evidence="5" key="1">
    <citation type="submission" date="2016-11" db="EMBL/GenBank/DDBJ databases">
        <authorList>
            <person name="Varghese N."/>
            <person name="Submissions S."/>
        </authorList>
    </citation>
    <scope>NUCLEOTIDE SEQUENCE [LARGE SCALE GENOMIC DNA]</scope>
    <source>
        <strain evidence="5">DSM 1811</strain>
    </source>
</reference>
<feature type="domain" description="Glycosyl transferase family 1" evidence="3">
    <location>
        <begin position="171"/>
        <end position="333"/>
    </location>
</feature>
<organism evidence="4 5">
    <name type="scientific">Flavobacterium saccharophilum</name>
    <dbReference type="NCBI Taxonomy" id="29534"/>
    <lineage>
        <taxon>Bacteria</taxon>
        <taxon>Pseudomonadati</taxon>
        <taxon>Bacteroidota</taxon>
        <taxon>Flavobacteriia</taxon>
        <taxon>Flavobacteriales</taxon>
        <taxon>Flavobacteriaceae</taxon>
        <taxon>Flavobacterium</taxon>
    </lineage>
</organism>
<dbReference type="Gene3D" id="3.40.50.2000">
    <property type="entry name" value="Glycogen Phosphorylase B"/>
    <property type="match status" value="2"/>
</dbReference>
<dbReference type="Pfam" id="PF00534">
    <property type="entry name" value="Glycos_transf_1"/>
    <property type="match status" value="1"/>
</dbReference>
<keyword evidence="5" id="KW-1185">Reference proteome</keyword>
<dbReference type="RefSeq" id="WP_072974704.1">
    <property type="nucleotide sequence ID" value="NZ_FRBY01000005.1"/>
</dbReference>
<dbReference type="OrthoDB" id="9811239at2"/>
<dbReference type="InterPro" id="IPR001296">
    <property type="entry name" value="Glyco_trans_1"/>
</dbReference>
<protein>
    <submittedName>
        <fullName evidence="4">Glycosyltransferase involved in cell wall bisynthesis</fullName>
    </submittedName>
</protein>
<evidence type="ECO:0000256" key="2">
    <source>
        <dbReference type="SAM" id="Phobius"/>
    </source>
</evidence>
<evidence type="ECO:0000256" key="1">
    <source>
        <dbReference type="ARBA" id="ARBA00022679"/>
    </source>
</evidence>